<protein>
    <submittedName>
        <fullName evidence="2">Uncharacterized protein</fullName>
    </submittedName>
</protein>
<organism evidence="2">
    <name type="scientific">Mucochytrium quahogii</name>
    <dbReference type="NCBI Taxonomy" id="96639"/>
    <lineage>
        <taxon>Eukaryota</taxon>
        <taxon>Sar</taxon>
        <taxon>Stramenopiles</taxon>
        <taxon>Bigyra</taxon>
        <taxon>Labyrinthulomycetes</taxon>
        <taxon>Thraustochytrida</taxon>
        <taxon>Thraustochytriidae</taxon>
        <taxon>Mucochytrium</taxon>
    </lineage>
</organism>
<name>A0A7S2RSK8_9STRA</name>
<evidence type="ECO:0000256" key="1">
    <source>
        <dbReference type="SAM" id="SignalP"/>
    </source>
</evidence>
<gene>
    <name evidence="2" type="ORF">QSP1433_LOCUS6566</name>
</gene>
<keyword evidence="1" id="KW-0732">Signal</keyword>
<feature type="signal peptide" evidence="1">
    <location>
        <begin position="1"/>
        <end position="16"/>
    </location>
</feature>
<dbReference type="AlphaFoldDB" id="A0A7S2RSK8"/>
<sequence length="381" mass="41668">MKWAVFLYCAVVAAGAVPVPRIMQTTSTCPDPEQLITGVVDLLTHKDLIPTCKEIGLEMFGMLQECIQGDNALGCFLKIGTPERKEAFGKCFLHTCQASTFRATLFGLMDCQVGMQVYVNQTLAAVCPQIQDISGDLYDTCEKVRTESLPTMCKGPMGLVCNFGIGPLVNTLFVALLPTGIKDECGQVTPAPTEESDCPSAQWLVSKIPIMFNVIFELMIECEGLIRDVLDSECSEIMCYVQLFPTLKPKVDQCFGVLCRNVAFNELWQRIFTCQEPVVDYLAKLAYPTCKGIVEKYPFLPLPCSSVNGFVENIQETYCSLSLLQPVCAAPVNGILGLANSFLGLECEANEVETKSPTASSSSTISVWAFVVTTMILLLSN</sequence>
<feature type="chain" id="PRO_5030665635" evidence="1">
    <location>
        <begin position="17"/>
        <end position="381"/>
    </location>
</feature>
<accession>A0A7S2RSK8</accession>
<proteinExistence type="predicted"/>
<evidence type="ECO:0000313" key="2">
    <source>
        <dbReference type="EMBL" id="CAD9679493.1"/>
    </source>
</evidence>
<dbReference type="EMBL" id="HBHK01010517">
    <property type="protein sequence ID" value="CAD9679493.1"/>
    <property type="molecule type" value="Transcribed_RNA"/>
</dbReference>
<reference evidence="2" key="1">
    <citation type="submission" date="2021-01" db="EMBL/GenBank/DDBJ databases">
        <authorList>
            <person name="Corre E."/>
            <person name="Pelletier E."/>
            <person name="Niang G."/>
            <person name="Scheremetjew M."/>
            <person name="Finn R."/>
            <person name="Kale V."/>
            <person name="Holt S."/>
            <person name="Cochrane G."/>
            <person name="Meng A."/>
            <person name="Brown T."/>
            <person name="Cohen L."/>
        </authorList>
    </citation>
    <scope>NUCLEOTIDE SEQUENCE</scope>
    <source>
        <strain evidence="2">NY070348D</strain>
    </source>
</reference>